<comment type="pathway">
    <text evidence="5">Amino-acid biosynthesis; ergothioneine biosynthesis.</text>
</comment>
<reference evidence="7" key="1">
    <citation type="submission" date="2023-03" db="EMBL/GenBank/DDBJ databases">
        <title>Amycolatopsis taiwanensis NBRC 103393.</title>
        <authorList>
            <person name="Ichikawa N."/>
            <person name="Sato H."/>
            <person name="Tonouchi N."/>
        </authorList>
    </citation>
    <scope>NUCLEOTIDE SEQUENCE</scope>
    <source>
        <strain evidence="7">NBRC 103393</strain>
    </source>
</reference>
<proteinExistence type="inferred from homology"/>
<dbReference type="InterPro" id="IPR017809">
    <property type="entry name" value="EgtA_Actinobacteria"/>
</dbReference>
<evidence type="ECO:0000313" key="7">
    <source>
        <dbReference type="EMBL" id="GLY67672.1"/>
    </source>
</evidence>
<comment type="similarity">
    <text evidence="5 6">Belongs to the glutamate--cysteine ligase type 2 family. EgtA subfamily.</text>
</comment>
<evidence type="ECO:0000256" key="2">
    <source>
        <dbReference type="ARBA" id="ARBA00022741"/>
    </source>
</evidence>
<comment type="caution">
    <text evidence="7">The sequence shown here is derived from an EMBL/GenBank/DDBJ whole genome shotgun (WGS) entry which is preliminary data.</text>
</comment>
<dbReference type="HAMAP" id="MF_02034">
    <property type="entry name" value="EgtA"/>
    <property type="match status" value="1"/>
</dbReference>
<dbReference type="Pfam" id="PF04107">
    <property type="entry name" value="GCS2"/>
    <property type="match status" value="1"/>
</dbReference>
<name>A0A9W6VHR0_9PSEU</name>
<dbReference type="GO" id="GO:0052699">
    <property type="term" value="P:ergothioneine biosynthetic process"/>
    <property type="evidence" value="ECO:0007669"/>
    <property type="project" value="UniProtKB-UniRule"/>
</dbReference>
<keyword evidence="2 5" id="KW-0547">Nucleotide-binding</keyword>
<dbReference type="GO" id="GO:0005524">
    <property type="term" value="F:ATP binding"/>
    <property type="evidence" value="ECO:0007669"/>
    <property type="project" value="UniProtKB-UniRule"/>
</dbReference>
<dbReference type="EC" id="6.3.2.2" evidence="5"/>
<dbReference type="SUPFAM" id="SSF55931">
    <property type="entry name" value="Glutamine synthetase/guanido kinase"/>
    <property type="match status" value="1"/>
</dbReference>
<dbReference type="PIRSF" id="PIRSF017901">
    <property type="entry name" value="GCL"/>
    <property type="match status" value="1"/>
</dbReference>
<accession>A0A9W6VHR0</accession>
<dbReference type="GO" id="GO:0004357">
    <property type="term" value="F:glutamate-cysteine ligase activity"/>
    <property type="evidence" value="ECO:0007669"/>
    <property type="project" value="UniProtKB-UniRule"/>
</dbReference>
<evidence type="ECO:0000256" key="5">
    <source>
        <dbReference type="HAMAP-Rule" id="MF_02034"/>
    </source>
</evidence>
<dbReference type="Proteomes" id="UP001165136">
    <property type="component" value="Unassembled WGS sequence"/>
</dbReference>
<dbReference type="InterPro" id="IPR014746">
    <property type="entry name" value="Gln_synth/guanido_kin_cat_dom"/>
</dbReference>
<evidence type="ECO:0000256" key="1">
    <source>
        <dbReference type="ARBA" id="ARBA00022598"/>
    </source>
</evidence>
<organism evidence="7 8">
    <name type="scientific">Amycolatopsis taiwanensis</name>
    <dbReference type="NCBI Taxonomy" id="342230"/>
    <lineage>
        <taxon>Bacteria</taxon>
        <taxon>Bacillati</taxon>
        <taxon>Actinomycetota</taxon>
        <taxon>Actinomycetes</taxon>
        <taxon>Pseudonocardiales</taxon>
        <taxon>Pseudonocardiaceae</taxon>
        <taxon>Amycolatopsis</taxon>
    </lineage>
</organism>
<dbReference type="PANTHER" id="PTHR34378">
    <property type="entry name" value="GLUTAMATE--CYSTEINE LIGASE, CHLOROPLASTIC"/>
    <property type="match status" value="1"/>
</dbReference>
<evidence type="ECO:0000256" key="3">
    <source>
        <dbReference type="ARBA" id="ARBA00022840"/>
    </source>
</evidence>
<dbReference type="RefSeq" id="WP_285487931.1">
    <property type="nucleotide sequence ID" value="NZ_BSTI01000009.1"/>
</dbReference>
<dbReference type="InterPro" id="IPR006336">
    <property type="entry name" value="GCS2"/>
</dbReference>
<dbReference type="Gene3D" id="3.30.590.20">
    <property type="match status" value="1"/>
</dbReference>
<dbReference type="GO" id="GO:0006750">
    <property type="term" value="P:glutathione biosynthetic process"/>
    <property type="evidence" value="ECO:0007669"/>
    <property type="project" value="UniProtKB-UniRule"/>
</dbReference>
<evidence type="ECO:0000313" key="8">
    <source>
        <dbReference type="Proteomes" id="UP001165136"/>
    </source>
</evidence>
<dbReference type="InterPro" id="IPR035434">
    <property type="entry name" value="GCL_bact_plant"/>
</dbReference>
<evidence type="ECO:0000256" key="6">
    <source>
        <dbReference type="PIRNR" id="PIRNR017901"/>
    </source>
</evidence>
<comment type="catalytic activity">
    <reaction evidence="4 5 6">
        <text>L-cysteine + L-glutamate + ATP = gamma-L-glutamyl-L-cysteine + ADP + phosphate + H(+)</text>
        <dbReference type="Rhea" id="RHEA:13285"/>
        <dbReference type="ChEBI" id="CHEBI:15378"/>
        <dbReference type="ChEBI" id="CHEBI:29985"/>
        <dbReference type="ChEBI" id="CHEBI:30616"/>
        <dbReference type="ChEBI" id="CHEBI:35235"/>
        <dbReference type="ChEBI" id="CHEBI:43474"/>
        <dbReference type="ChEBI" id="CHEBI:58173"/>
        <dbReference type="ChEBI" id="CHEBI:456216"/>
        <dbReference type="EC" id="6.3.2.2"/>
    </reaction>
</comment>
<protein>
    <recommendedName>
        <fullName evidence="5">Glutamate--cysteine ligase EgtA</fullName>
        <ecNumber evidence="5">6.3.2.2</ecNumber>
    </recommendedName>
    <alternativeName>
        <fullName evidence="5">Gamma-glutamylcysteine synthase</fullName>
        <shortName evidence="5">GCS</shortName>
        <shortName evidence="5">Gamma-ECS</shortName>
    </alternativeName>
</protein>
<comment type="function">
    <text evidence="5">Catalyzes the synthesis of gamma-glutamylcysteine (gamma-GC). This compound is used as substrate for the biosynthesis of the low-molecular thiol compound ergothioneine.</text>
</comment>
<evidence type="ECO:0000256" key="4">
    <source>
        <dbReference type="ARBA" id="ARBA00048819"/>
    </source>
</evidence>
<keyword evidence="3 5" id="KW-0067">ATP-binding</keyword>
<dbReference type="AlphaFoldDB" id="A0A9W6VHR0"/>
<sequence length="436" mass="46766">MTAVRSPGGSEAAALSAKVISDRAAGEAYVASVCFKHGPPRLLGVELEYTVHYADDPRRPLDPVDLVEALGPHTPRTLLPESPAQPLPGGSPLTFEPGCQVEISALPQASLRQLDEIVSADLNYLTDLLARAGFTLGETGIDRFRRPGRLLETERYASMERRFAPFGSGGITMMCSTAGLQICVDSGERDELAARWAAVHALGPPLIATFANSRHHAGQDTGFASARWLAVLDTEPSRTFATPPSMDPPVSWASRVLDTPLMVVRRRGAPWDAPDGLTFADWVAGRGVAGRLGPPTFADLDYHLTTMFPAVRPRGYLEVRYLDAQPGRRWLHPAALLTALLARPSTVDKVRELCEPVAGRWERAAVAGLADPELAAVAAKVVDLGCAELTRSGLPEKTVDEITEGVQALVRGRPPRAAKAFEATRSVIPLQEGSKG</sequence>
<keyword evidence="8" id="KW-1185">Reference proteome</keyword>
<keyword evidence="1 5" id="KW-0436">Ligase</keyword>
<gene>
    <name evidence="7" type="primary">gshA</name>
    <name evidence="5" type="synonym">egtA</name>
    <name evidence="7" type="ORF">Atai01_42910</name>
</gene>
<dbReference type="EMBL" id="BSTI01000009">
    <property type="protein sequence ID" value="GLY67672.1"/>
    <property type="molecule type" value="Genomic_DNA"/>
</dbReference>
<dbReference type="PANTHER" id="PTHR34378:SF1">
    <property type="entry name" value="GLUTAMATE--CYSTEINE LIGASE, CHLOROPLASTIC"/>
    <property type="match status" value="1"/>
</dbReference>